<evidence type="ECO:0000256" key="1">
    <source>
        <dbReference type="ARBA" id="ARBA00009964"/>
    </source>
</evidence>
<dbReference type="InterPro" id="IPR009057">
    <property type="entry name" value="Homeodomain-like_sf"/>
</dbReference>
<protein>
    <submittedName>
        <fullName evidence="2">Transposase</fullName>
    </submittedName>
</protein>
<dbReference type="STRING" id="371042.NG99_02620"/>
<dbReference type="InterPro" id="IPR002514">
    <property type="entry name" value="Transposase_8"/>
</dbReference>
<evidence type="ECO:0000313" key="2">
    <source>
        <dbReference type="EMBL" id="KGT95644.1"/>
    </source>
</evidence>
<accession>A0A0A3ZCX3</accession>
<dbReference type="SUPFAM" id="SSF46689">
    <property type="entry name" value="Homeodomain-like"/>
    <property type="match status" value="1"/>
</dbReference>
<dbReference type="GO" id="GO:0006313">
    <property type="term" value="P:DNA transposition"/>
    <property type="evidence" value="ECO:0007669"/>
    <property type="project" value="InterPro"/>
</dbReference>
<dbReference type="Proteomes" id="UP000030351">
    <property type="component" value="Unassembled WGS sequence"/>
</dbReference>
<dbReference type="GO" id="GO:0004803">
    <property type="term" value="F:transposase activity"/>
    <property type="evidence" value="ECO:0007669"/>
    <property type="project" value="InterPro"/>
</dbReference>
<dbReference type="eggNOG" id="COG2963">
    <property type="taxonomic scope" value="Bacteria"/>
</dbReference>
<dbReference type="EMBL" id="JRUQ01000008">
    <property type="protein sequence ID" value="KGT95644.1"/>
    <property type="molecule type" value="Genomic_DNA"/>
</dbReference>
<organism evidence="2 3">
    <name type="scientific">Erwinia typographi</name>
    <dbReference type="NCBI Taxonomy" id="371042"/>
    <lineage>
        <taxon>Bacteria</taxon>
        <taxon>Pseudomonadati</taxon>
        <taxon>Pseudomonadota</taxon>
        <taxon>Gammaproteobacteria</taxon>
        <taxon>Enterobacterales</taxon>
        <taxon>Erwiniaceae</taxon>
        <taxon>Erwinia</taxon>
    </lineage>
</organism>
<dbReference type="GO" id="GO:0003677">
    <property type="term" value="F:DNA binding"/>
    <property type="evidence" value="ECO:0007669"/>
    <property type="project" value="InterPro"/>
</dbReference>
<name>A0A0A3ZCX3_9GAMM</name>
<keyword evidence="3" id="KW-1185">Reference proteome</keyword>
<comment type="caution">
    <text evidence="2">The sequence shown here is derived from an EMBL/GenBank/DDBJ whole genome shotgun (WGS) entry which is preliminary data.</text>
</comment>
<sequence>MKKSRFTEEQIVFALKQAELGTAVPDVCRKLGISDATFYTWRKKYGGISPSELKHMRQLEEENLRLKKLVADLSLDKAMLQDVLAKKS</sequence>
<dbReference type="PANTHER" id="PTHR33609:SF1">
    <property type="entry name" value="TRANSPOSASE"/>
    <property type="match status" value="1"/>
</dbReference>
<proteinExistence type="inferred from homology"/>
<dbReference type="AlphaFoldDB" id="A0A0A3ZCX3"/>
<dbReference type="PANTHER" id="PTHR33609">
    <property type="entry name" value="LOW CALCIUM RESPONSE LOCUS PROTEIN S"/>
    <property type="match status" value="1"/>
</dbReference>
<gene>
    <name evidence="2" type="ORF">NG99_02620</name>
</gene>
<dbReference type="InterPro" id="IPR052546">
    <property type="entry name" value="Transposase_8_domain"/>
</dbReference>
<comment type="similarity">
    <text evidence="1">Belongs to the transposase 8 family.</text>
</comment>
<reference evidence="2 3" key="1">
    <citation type="submission" date="2014-10" db="EMBL/GenBank/DDBJ databases">
        <title>Genome sequence of Erwinia typographi M043b.</title>
        <authorList>
            <person name="Chan K.-G."/>
            <person name="Tan W.-S."/>
        </authorList>
    </citation>
    <scope>NUCLEOTIDE SEQUENCE [LARGE SCALE GENOMIC DNA]</scope>
    <source>
        <strain evidence="2 3">M043b</strain>
    </source>
</reference>
<evidence type="ECO:0000313" key="3">
    <source>
        <dbReference type="Proteomes" id="UP000030351"/>
    </source>
</evidence>
<dbReference type="Pfam" id="PF01527">
    <property type="entry name" value="HTH_Tnp_1"/>
    <property type="match status" value="1"/>
</dbReference>
<dbReference type="Gene3D" id="1.10.10.60">
    <property type="entry name" value="Homeodomain-like"/>
    <property type="match status" value="1"/>
</dbReference>